<evidence type="ECO:0000313" key="6">
    <source>
        <dbReference type="EMBL" id="PWN34502.1"/>
    </source>
</evidence>
<keyword evidence="5" id="KW-0812">Transmembrane</keyword>
<dbReference type="STRING" id="1280837.A0A316VAJ0"/>
<dbReference type="Proteomes" id="UP000245771">
    <property type="component" value="Unassembled WGS sequence"/>
</dbReference>
<dbReference type="PANTHER" id="PTHR10091:SF6">
    <property type="entry name" value="1-EPIMERASE, PUTATIVE (AFU_ORTHOLOGUE AFUA_3G13240)-RELATED"/>
    <property type="match status" value="1"/>
</dbReference>
<keyword evidence="5" id="KW-0472">Membrane</keyword>
<evidence type="ECO:0000256" key="5">
    <source>
        <dbReference type="SAM" id="Phobius"/>
    </source>
</evidence>
<comment type="similarity">
    <text evidence="1">Belongs to the aldose epimerase family.</text>
</comment>
<evidence type="ECO:0000313" key="7">
    <source>
        <dbReference type="Proteomes" id="UP000245771"/>
    </source>
</evidence>
<keyword evidence="7" id="KW-1185">Reference proteome</keyword>
<name>A0A316VAJ0_9BASI</name>
<sequence length="561" mass="61919">MTTYYPPELPYGPIWQTRSKQNYKYNLIPTSKKTKLRSYIHFVLFLILLLTLIVLLGERVPLASNCRSRLTTSNTFTAITSNTSSIMRSFSLLSALLCTAVAALPQNGPPSSLSIASSSATTGTMPSNTSMPNLPGMGNGPEASPNSTSPNSSQQLGNSTSRPGFVNNNTVGSFPCVEGTAPGNQVAFMSQSYATDCPDALQPIYPYNKINIRSPDDSIRATFLPYGASLQELWVKDRNGTWRDVVVGFDNTTNYGTDTIHNYFGPQIGRYANRIKNGTFEINGTTYHTPLNENHIDTLHGGNIGYDRRAHSIETVNSSAVSFLLHDPDGFQGFPGSVIARAAYSLDNNGTFNIRMGANVTDDKSTPIMLSHHVYWALHGYTGKNNTILNHTLHMPQADKYIKTDGILIPTGEVPSVKNTPYDFQTARTFNERFNETEGVCGTGCQGWDSCFVMSEHDRNSTILTLSSPETGIRLDIKTNQDAIQVYTCDGVSSPTKGSLPRKRVHGGDGTLDKIYENHSCVVLEMEDWIDGINNPEWKRDQIYSKDRPYHWSAEYTFSAE</sequence>
<organism evidence="6 7">
    <name type="scientific">Meira miltonrushii</name>
    <dbReference type="NCBI Taxonomy" id="1280837"/>
    <lineage>
        <taxon>Eukaryota</taxon>
        <taxon>Fungi</taxon>
        <taxon>Dikarya</taxon>
        <taxon>Basidiomycota</taxon>
        <taxon>Ustilaginomycotina</taxon>
        <taxon>Exobasidiomycetes</taxon>
        <taxon>Exobasidiales</taxon>
        <taxon>Brachybasidiaceae</taxon>
        <taxon>Meira</taxon>
    </lineage>
</organism>
<dbReference type="Gene3D" id="2.70.98.10">
    <property type="match status" value="1"/>
</dbReference>
<dbReference type="GO" id="GO:0030246">
    <property type="term" value="F:carbohydrate binding"/>
    <property type="evidence" value="ECO:0007669"/>
    <property type="project" value="InterPro"/>
</dbReference>
<protein>
    <submittedName>
        <fullName evidence="6">Galactose mutarotase-like protein</fullName>
    </submittedName>
</protein>
<reference evidence="6 7" key="1">
    <citation type="journal article" date="2018" name="Mol. Biol. Evol.">
        <title>Broad Genomic Sampling Reveals a Smut Pathogenic Ancestry of the Fungal Clade Ustilaginomycotina.</title>
        <authorList>
            <person name="Kijpornyongpan T."/>
            <person name="Mondo S.J."/>
            <person name="Barry K."/>
            <person name="Sandor L."/>
            <person name="Lee J."/>
            <person name="Lipzen A."/>
            <person name="Pangilinan J."/>
            <person name="LaButti K."/>
            <person name="Hainaut M."/>
            <person name="Henrissat B."/>
            <person name="Grigoriev I.V."/>
            <person name="Spatafora J.W."/>
            <person name="Aime M.C."/>
        </authorList>
    </citation>
    <scope>NUCLEOTIDE SEQUENCE [LARGE SCALE GENOMIC DNA]</scope>
    <source>
        <strain evidence="6 7">MCA 3882</strain>
    </source>
</reference>
<dbReference type="InterPro" id="IPR011013">
    <property type="entry name" value="Gal_mutarotase_sf_dom"/>
</dbReference>
<keyword evidence="5" id="KW-1133">Transmembrane helix</keyword>
<evidence type="ECO:0000256" key="4">
    <source>
        <dbReference type="SAM" id="MobiDB-lite"/>
    </source>
</evidence>
<gene>
    <name evidence="6" type="ORF">FA14DRAFT_160083</name>
</gene>
<dbReference type="InterPro" id="IPR047215">
    <property type="entry name" value="Galactose_mutarotase-like"/>
</dbReference>
<dbReference type="GO" id="GO:0006006">
    <property type="term" value="P:glucose metabolic process"/>
    <property type="evidence" value="ECO:0007669"/>
    <property type="project" value="TreeGrafter"/>
</dbReference>
<feature type="compositionally biased region" description="Low complexity" evidence="4">
    <location>
        <begin position="144"/>
        <end position="155"/>
    </location>
</feature>
<dbReference type="RefSeq" id="XP_025354804.1">
    <property type="nucleotide sequence ID" value="XM_025498521.1"/>
</dbReference>
<evidence type="ECO:0000256" key="3">
    <source>
        <dbReference type="ARBA" id="ARBA00023277"/>
    </source>
</evidence>
<dbReference type="CDD" id="cd09019">
    <property type="entry name" value="galactose_mutarotase_like"/>
    <property type="match status" value="1"/>
</dbReference>
<dbReference type="GeneID" id="37020302"/>
<dbReference type="Pfam" id="PF01263">
    <property type="entry name" value="Aldose_epim"/>
    <property type="match status" value="1"/>
</dbReference>
<dbReference type="EMBL" id="KZ819603">
    <property type="protein sequence ID" value="PWN34502.1"/>
    <property type="molecule type" value="Genomic_DNA"/>
</dbReference>
<accession>A0A316VAJ0</accession>
<dbReference type="InParanoid" id="A0A316VAJ0"/>
<feature type="transmembrane region" description="Helical" evidence="5">
    <location>
        <begin position="39"/>
        <end position="57"/>
    </location>
</feature>
<dbReference type="PANTHER" id="PTHR10091">
    <property type="entry name" value="ALDOSE-1-EPIMERASE"/>
    <property type="match status" value="1"/>
</dbReference>
<dbReference type="GO" id="GO:0033499">
    <property type="term" value="P:galactose catabolic process via UDP-galactose, Leloir pathway"/>
    <property type="evidence" value="ECO:0007669"/>
    <property type="project" value="TreeGrafter"/>
</dbReference>
<feature type="compositionally biased region" description="Polar residues" evidence="4">
    <location>
        <begin position="121"/>
        <end position="132"/>
    </location>
</feature>
<dbReference type="OrthoDB" id="274691at2759"/>
<evidence type="ECO:0000256" key="1">
    <source>
        <dbReference type="ARBA" id="ARBA00006206"/>
    </source>
</evidence>
<dbReference type="InterPro" id="IPR014718">
    <property type="entry name" value="GH-type_carb-bd"/>
</dbReference>
<proteinExistence type="inferred from homology"/>
<dbReference type="AlphaFoldDB" id="A0A316VAJ0"/>
<dbReference type="InterPro" id="IPR008183">
    <property type="entry name" value="Aldose_1/G6P_1-epimerase"/>
</dbReference>
<feature type="compositionally biased region" description="Low complexity" evidence="4">
    <location>
        <begin position="111"/>
        <end position="120"/>
    </location>
</feature>
<dbReference type="GO" id="GO:0004034">
    <property type="term" value="F:aldose 1-epimerase activity"/>
    <property type="evidence" value="ECO:0007669"/>
    <property type="project" value="TreeGrafter"/>
</dbReference>
<keyword evidence="2" id="KW-0413">Isomerase</keyword>
<evidence type="ECO:0000256" key="2">
    <source>
        <dbReference type="ARBA" id="ARBA00023235"/>
    </source>
</evidence>
<keyword evidence="3" id="KW-0119">Carbohydrate metabolism</keyword>
<feature type="region of interest" description="Disordered" evidence="4">
    <location>
        <begin position="108"/>
        <end position="164"/>
    </location>
</feature>
<dbReference type="SUPFAM" id="SSF74650">
    <property type="entry name" value="Galactose mutarotase-like"/>
    <property type="match status" value="1"/>
</dbReference>